<evidence type="ECO:0000313" key="6">
    <source>
        <dbReference type="Proteomes" id="UP001198571"/>
    </source>
</evidence>
<keyword evidence="1" id="KW-0805">Transcription regulation</keyword>
<dbReference type="Pfam" id="PF07729">
    <property type="entry name" value="FCD"/>
    <property type="match status" value="1"/>
</dbReference>
<keyword evidence="3" id="KW-0804">Transcription</keyword>
<dbReference type="InterPro" id="IPR000524">
    <property type="entry name" value="Tscrpt_reg_HTH_GntR"/>
</dbReference>
<dbReference type="SUPFAM" id="SSF48008">
    <property type="entry name" value="GntR ligand-binding domain-like"/>
    <property type="match status" value="1"/>
</dbReference>
<gene>
    <name evidence="5" type="ORF">H0485_12360</name>
</gene>
<feature type="domain" description="HTH gntR-type" evidence="4">
    <location>
        <begin position="13"/>
        <end position="81"/>
    </location>
</feature>
<reference evidence="5 6" key="1">
    <citation type="submission" date="2020-07" db="EMBL/GenBank/DDBJ databases">
        <title>Pseudogemmobacter sp. nov., isolated from poultry manure in Taiwan.</title>
        <authorList>
            <person name="Lin S.-Y."/>
            <person name="Tang Y.-S."/>
            <person name="Young C.-C."/>
        </authorList>
    </citation>
    <scope>NUCLEOTIDE SEQUENCE [LARGE SCALE GENOMIC DNA]</scope>
    <source>
        <strain evidence="5 6">CC-YST710</strain>
    </source>
</reference>
<dbReference type="SMART" id="SM00345">
    <property type="entry name" value="HTH_GNTR"/>
    <property type="match status" value="1"/>
</dbReference>
<accession>A0ABS8CN34</accession>
<dbReference type="EMBL" id="JACDXX010000010">
    <property type="protein sequence ID" value="MCB5410787.1"/>
    <property type="molecule type" value="Genomic_DNA"/>
</dbReference>
<dbReference type="InterPro" id="IPR011711">
    <property type="entry name" value="GntR_C"/>
</dbReference>
<name>A0ABS8CN34_9RHOB</name>
<comment type="caution">
    <text evidence="5">The sequence shown here is derived from an EMBL/GenBank/DDBJ whole genome shotgun (WGS) entry which is preliminary data.</text>
</comment>
<keyword evidence="6" id="KW-1185">Reference proteome</keyword>
<proteinExistence type="predicted"/>
<protein>
    <submittedName>
        <fullName evidence="5">GntR family transcriptional regulator</fullName>
    </submittedName>
</protein>
<evidence type="ECO:0000256" key="1">
    <source>
        <dbReference type="ARBA" id="ARBA00023015"/>
    </source>
</evidence>
<evidence type="ECO:0000256" key="3">
    <source>
        <dbReference type="ARBA" id="ARBA00023163"/>
    </source>
</evidence>
<dbReference type="CDD" id="cd07377">
    <property type="entry name" value="WHTH_GntR"/>
    <property type="match status" value="1"/>
</dbReference>
<dbReference type="PROSITE" id="PS50949">
    <property type="entry name" value="HTH_GNTR"/>
    <property type="match status" value="1"/>
</dbReference>
<dbReference type="SUPFAM" id="SSF46785">
    <property type="entry name" value="Winged helix' DNA-binding domain"/>
    <property type="match status" value="1"/>
</dbReference>
<dbReference type="InterPro" id="IPR036388">
    <property type="entry name" value="WH-like_DNA-bd_sf"/>
</dbReference>
<dbReference type="Gene3D" id="1.10.10.10">
    <property type="entry name" value="Winged helix-like DNA-binding domain superfamily/Winged helix DNA-binding domain"/>
    <property type="match status" value="1"/>
</dbReference>
<evidence type="ECO:0000259" key="4">
    <source>
        <dbReference type="PROSITE" id="PS50949"/>
    </source>
</evidence>
<sequence length="238" mass="26259">MKPNIPLAPVVRRKLSDSVVEQLREMIISGQLRPGDALPSERDMMGRMGVGRPAVREALQQLHTQGLITISHGGRSRVNMLSPDLALHQIDDIADLLISAEPGNLSHLREARRLFEVGIIRMAAARITAAEVTHLRALIEAQRNALGDTAAFMRADIDFHTALTAVLQNPVITSLSKSMLGWLFRHHNTLLHWSGHETITLAEHEAMTSALAAHDGERAAELMGKHLDRSERLYPQPG</sequence>
<keyword evidence="2" id="KW-0238">DNA-binding</keyword>
<evidence type="ECO:0000256" key="2">
    <source>
        <dbReference type="ARBA" id="ARBA00023125"/>
    </source>
</evidence>
<dbReference type="PRINTS" id="PR00035">
    <property type="entry name" value="HTHGNTR"/>
</dbReference>
<evidence type="ECO:0000313" key="5">
    <source>
        <dbReference type="EMBL" id="MCB5410787.1"/>
    </source>
</evidence>
<dbReference type="Gene3D" id="1.20.120.530">
    <property type="entry name" value="GntR ligand-binding domain-like"/>
    <property type="match status" value="1"/>
</dbReference>
<dbReference type="Pfam" id="PF00392">
    <property type="entry name" value="GntR"/>
    <property type="match status" value="1"/>
</dbReference>
<dbReference type="InterPro" id="IPR036390">
    <property type="entry name" value="WH_DNA-bd_sf"/>
</dbReference>
<dbReference type="InterPro" id="IPR008920">
    <property type="entry name" value="TF_FadR/GntR_C"/>
</dbReference>
<dbReference type="PANTHER" id="PTHR43537">
    <property type="entry name" value="TRANSCRIPTIONAL REGULATOR, GNTR FAMILY"/>
    <property type="match status" value="1"/>
</dbReference>
<dbReference type="PANTHER" id="PTHR43537:SF5">
    <property type="entry name" value="UXU OPERON TRANSCRIPTIONAL REGULATOR"/>
    <property type="match status" value="1"/>
</dbReference>
<dbReference type="SMART" id="SM00895">
    <property type="entry name" value="FCD"/>
    <property type="match status" value="1"/>
</dbReference>
<organism evidence="5 6">
    <name type="scientific">Pseudogemmobacter faecipullorum</name>
    <dbReference type="NCBI Taxonomy" id="2755041"/>
    <lineage>
        <taxon>Bacteria</taxon>
        <taxon>Pseudomonadati</taxon>
        <taxon>Pseudomonadota</taxon>
        <taxon>Alphaproteobacteria</taxon>
        <taxon>Rhodobacterales</taxon>
        <taxon>Paracoccaceae</taxon>
        <taxon>Pseudogemmobacter</taxon>
    </lineage>
</organism>
<dbReference type="RefSeq" id="WP_226935988.1">
    <property type="nucleotide sequence ID" value="NZ_JACDXX010000010.1"/>
</dbReference>
<dbReference type="Proteomes" id="UP001198571">
    <property type="component" value="Unassembled WGS sequence"/>
</dbReference>